<dbReference type="RefSeq" id="WP_119760016.1">
    <property type="nucleotide sequence ID" value="NZ_QYUM01000002.1"/>
</dbReference>
<organism evidence="3 4">
    <name type="scientific">Sphingomonas cavernae</name>
    <dbReference type="NCBI Taxonomy" id="2320861"/>
    <lineage>
        <taxon>Bacteria</taxon>
        <taxon>Pseudomonadati</taxon>
        <taxon>Pseudomonadota</taxon>
        <taxon>Alphaproteobacteria</taxon>
        <taxon>Sphingomonadales</taxon>
        <taxon>Sphingomonadaceae</taxon>
        <taxon>Sphingomonas</taxon>
    </lineage>
</organism>
<feature type="chain" id="PRO_5019102264" description="DUF2147 domain-containing protein" evidence="2">
    <location>
        <begin position="27"/>
        <end position="239"/>
    </location>
</feature>
<keyword evidence="2" id="KW-0732">Signal</keyword>
<gene>
    <name evidence="3" type="ORF">D3876_04960</name>
</gene>
<evidence type="ECO:0000313" key="3">
    <source>
        <dbReference type="EMBL" id="RJF93655.1"/>
    </source>
</evidence>
<keyword evidence="4" id="KW-1185">Reference proteome</keyword>
<feature type="signal peptide" evidence="2">
    <location>
        <begin position="1"/>
        <end position="26"/>
    </location>
</feature>
<proteinExistence type="predicted"/>
<evidence type="ECO:0000313" key="4">
    <source>
        <dbReference type="Proteomes" id="UP000286100"/>
    </source>
</evidence>
<dbReference type="AlphaFoldDB" id="A0A418WQX3"/>
<name>A0A418WQX3_9SPHN</name>
<feature type="compositionally biased region" description="Low complexity" evidence="1">
    <location>
        <begin position="83"/>
        <end position="97"/>
    </location>
</feature>
<sequence length="239" mass="25342">MKLYGILATAAAVLVSTAYVHAPASAQDEGCAGRVAKAKKKRGLSGLTGSLMGAARGDGDLGSDLTGTAVAAARAGPSDCVDAPASESASAKPASATERARREMAAADAKYPSRMAIPADKKAEIDAYKALGVVRCSACEGGTTNEGWFRLELMDEMRRTNTKLNDKMVGMAPGETIRWSGTVVRGVLTALGEEMVSGFRCKRFRLRIDRDTRSAERDTLMCWGKANEYSGSDSWVEVY</sequence>
<feature type="region of interest" description="Disordered" evidence="1">
    <location>
        <begin position="78"/>
        <end position="99"/>
    </location>
</feature>
<protein>
    <recommendedName>
        <fullName evidence="5">DUF2147 domain-containing protein</fullName>
    </recommendedName>
</protein>
<comment type="caution">
    <text evidence="3">The sequence shown here is derived from an EMBL/GenBank/DDBJ whole genome shotgun (WGS) entry which is preliminary data.</text>
</comment>
<dbReference type="OrthoDB" id="7452571at2"/>
<dbReference type="Proteomes" id="UP000286100">
    <property type="component" value="Unassembled WGS sequence"/>
</dbReference>
<evidence type="ECO:0000256" key="1">
    <source>
        <dbReference type="SAM" id="MobiDB-lite"/>
    </source>
</evidence>
<accession>A0A418WQX3</accession>
<reference evidence="3 4" key="1">
    <citation type="submission" date="2018-09" db="EMBL/GenBank/DDBJ databases">
        <authorList>
            <person name="Zhu H."/>
        </authorList>
    </citation>
    <scope>NUCLEOTIDE SEQUENCE [LARGE SCALE GENOMIC DNA]</scope>
    <source>
        <strain evidence="3 4">K2R01-6</strain>
    </source>
</reference>
<evidence type="ECO:0000256" key="2">
    <source>
        <dbReference type="SAM" id="SignalP"/>
    </source>
</evidence>
<dbReference type="EMBL" id="QYUM01000002">
    <property type="protein sequence ID" value="RJF93655.1"/>
    <property type="molecule type" value="Genomic_DNA"/>
</dbReference>
<evidence type="ECO:0008006" key="5">
    <source>
        <dbReference type="Google" id="ProtNLM"/>
    </source>
</evidence>